<organism evidence="2 3">
    <name type="scientific">Streptomyces rimosus subsp. rimosus</name>
    <dbReference type="NCBI Taxonomy" id="132474"/>
    <lineage>
        <taxon>Bacteria</taxon>
        <taxon>Bacillati</taxon>
        <taxon>Actinomycetota</taxon>
        <taxon>Actinomycetes</taxon>
        <taxon>Kitasatosporales</taxon>
        <taxon>Streptomycetaceae</taxon>
        <taxon>Streptomyces</taxon>
    </lineage>
</organism>
<protein>
    <submittedName>
        <fullName evidence="2">Uncharacterized protein</fullName>
    </submittedName>
</protein>
<name>A0ABY3YRP1_STRRM</name>
<feature type="region of interest" description="Disordered" evidence="1">
    <location>
        <begin position="14"/>
        <end position="45"/>
    </location>
</feature>
<sequence>MTYMERLRQQLLAQARPRDHWDRPGGDWGGHPRQPPSLVSPLRSGANSHYRIGSRALHRGETETAESLFHCALSDAGHPGAAFRVLAAAARRSTAAHQQGRGHLLGMRAAVRYLQRAAAWGHGDARQLLDWISSSPAGPARPEDGEAQDAATGYTPQDPDFYPEIRLFLYCLMGARPAAPARCTTNSAPSSS</sequence>
<dbReference type="GeneID" id="66860397"/>
<reference evidence="2 3" key="1">
    <citation type="submission" date="2022-03" db="EMBL/GenBank/DDBJ databases">
        <title>Complete genome of Streptomyces rimosus ssp. rimosus R7 (=ATCC 10970).</title>
        <authorList>
            <person name="Beganovic S."/>
            <person name="Ruckert C."/>
            <person name="Busche T."/>
            <person name="Kalinowski J."/>
            <person name="Wittmann C."/>
        </authorList>
    </citation>
    <scope>NUCLEOTIDE SEQUENCE [LARGE SCALE GENOMIC DNA]</scope>
    <source>
        <strain evidence="2 3">R7</strain>
    </source>
</reference>
<gene>
    <name evidence="2" type="ORF">SRIMR7_00085</name>
</gene>
<feature type="compositionally biased region" description="Basic and acidic residues" evidence="1">
    <location>
        <begin position="16"/>
        <end position="25"/>
    </location>
</feature>
<dbReference type="Proteomes" id="UP000829494">
    <property type="component" value="Chromosome"/>
</dbReference>
<evidence type="ECO:0000313" key="2">
    <source>
        <dbReference type="EMBL" id="UNZ00530.1"/>
    </source>
</evidence>
<accession>A0ABY3YRP1</accession>
<proteinExistence type="predicted"/>
<feature type="region of interest" description="Disordered" evidence="1">
    <location>
        <begin position="133"/>
        <end position="156"/>
    </location>
</feature>
<evidence type="ECO:0000313" key="3">
    <source>
        <dbReference type="Proteomes" id="UP000829494"/>
    </source>
</evidence>
<dbReference type="RefSeq" id="WP_003980074.1">
    <property type="nucleotide sequence ID" value="NZ_CP094298.1"/>
</dbReference>
<evidence type="ECO:0000256" key="1">
    <source>
        <dbReference type="SAM" id="MobiDB-lite"/>
    </source>
</evidence>
<keyword evidence="3" id="KW-1185">Reference proteome</keyword>
<dbReference type="EMBL" id="CP094298">
    <property type="protein sequence ID" value="UNZ00530.1"/>
    <property type="molecule type" value="Genomic_DNA"/>
</dbReference>